<evidence type="ECO:0000256" key="3">
    <source>
        <dbReference type="ARBA" id="ARBA00022989"/>
    </source>
</evidence>
<evidence type="ECO:0000313" key="7">
    <source>
        <dbReference type="Proteomes" id="UP000248961"/>
    </source>
</evidence>
<reference evidence="6 7" key="1">
    <citation type="submission" date="2018-02" db="EMBL/GenBank/DDBJ databases">
        <title>The genomes of Aspergillus section Nigri reveals drivers in fungal speciation.</title>
        <authorList>
            <consortium name="DOE Joint Genome Institute"/>
            <person name="Vesth T.C."/>
            <person name="Nybo J."/>
            <person name="Theobald S."/>
            <person name="Brandl J."/>
            <person name="Frisvad J.C."/>
            <person name="Nielsen K.F."/>
            <person name="Lyhne E.K."/>
            <person name="Kogle M.E."/>
            <person name="Kuo A."/>
            <person name="Riley R."/>
            <person name="Clum A."/>
            <person name="Nolan M."/>
            <person name="Lipzen A."/>
            <person name="Salamov A."/>
            <person name="Henrissat B."/>
            <person name="Wiebenga A."/>
            <person name="De vries R.P."/>
            <person name="Grigoriev I.V."/>
            <person name="Mortensen U.H."/>
            <person name="Andersen M.R."/>
            <person name="Baker S.E."/>
        </authorList>
    </citation>
    <scope>NUCLEOTIDE SEQUENCE [LARGE SCALE GENOMIC DNA]</scope>
    <source>
        <strain evidence="6 7">CBS 101889</strain>
    </source>
</reference>
<keyword evidence="2 5" id="KW-0812">Transmembrane</keyword>
<dbReference type="GO" id="GO:0022857">
    <property type="term" value="F:transmembrane transporter activity"/>
    <property type="evidence" value="ECO:0007669"/>
    <property type="project" value="TreeGrafter"/>
</dbReference>
<keyword evidence="7" id="KW-1185">Reference proteome</keyword>
<evidence type="ECO:0000313" key="6">
    <source>
        <dbReference type="EMBL" id="RAL11317.1"/>
    </source>
</evidence>
<dbReference type="VEuPathDB" id="FungiDB:BO97DRAFT_471066"/>
<name>A0A395HU29_ASPHC</name>
<evidence type="ECO:0008006" key="8">
    <source>
        <dbReference type="Google" id="ProtNLM"/>
    </source>
</evidence>
<evidence type="ECO:0000256" key="2">
    <source>
        <dbReference type="ARBA" id="ARBA00022692"/>
    </source>
</evidence>
<sequence length="342" mass="36811">MTKPPSSSIAARLLRLRIQMFFRLATSSSRCFYINLPLGVIPVTVIIFFIQTLNDQATTKTSLLEQVKQMDPLGLVTPWPGVVCFNGRIIALLVITVILLIIFTIVQIKSENRATMPMRVFHNRALPCFVPTIKGASALESGIMNLPMILRFVVASVLGGLLTSVVGYYVPFKYETVVLLGIGAGLLSTPEANSGHADWIGYQVTSGLGIGFGLQSAFSPSQTVPSLSVVAFGPWIIIFAEKLGAAFMESVAMSVFTNQLVRNLAEDVPSIDPNTVVNADATGLVNTVPSSLYDAVILAYNKFVTQTLYVAIATAVAYCGVLGVTALEWINIKAKKSEENSA</sequence>
<proteinExistence type="predicted"/>
<keyword evidence="4 5" id="KW-0472">Membrane</keyword>
<organism evidence="6 7">
    <name type="scientific">Aspergillus homomorphus (strain CBS 101889)</name>
    <dbReference type="NCBI Taxonomy" id="1450537"/>
    <lineage>
        <taxon>Eukaryota</taxon>
        <taxon>Fungi</taxon>
        <taxon>Dikarya</taxon>
        <taxon>Ascomycota</taxon>
        <taxon>Pezizomycotina</taxon>
        <taxon>Eurotiomycetes</taxon>
        <taxon>Eurotiomycetidae</taxon>
        <taxon>Eurotiales</taxon>
        <taxon>Aspergillaceae</taxon>
        <taxon>Aspergillus</taxon>
        <taxon>Aspergillus subgen. Circumdati</taxon>
    </lineage>
</organism>
<gene>
    <name evidence="6" type="ORF">BO97DRAFT_471066</name>
</gene>
<protein>
    <recommendedName>
        <fullName evidence="8">MFS general substrate transporter</fullName>
    </recommendedName>
</protein>
<feature type="transmembrane region" description="Helical" evidence="5">
    <location>
        <begin position="32"/>
        <end position="53"/>
    </location>
</feature>
<feature type="transmembrane region" description="Helical" evidence="5">
    <location>
        <begin position="149"/>
        <end position="170"/>
    </location>
</feature>
<dbReference type="OrthoDB" id="10021397at2759"/>
<dbReference type="Proteomes" id="UP000248961">
    <property type="component" value="Unassembled WGS sequence"/>
</dbReference>
<dbReference type="GO" id="GO:0005886">
    <property type="term" value="C:plasma membrane"/>
    <property type="evidence" value="ECO:0007669"/>
    <property type="project" value="TreeGrafter"/>
</dbReference>
<feature type="transmembrane region" description="Helical" evidence="5">
    <location>
        <begin position="308"/>
        <end position="330"/>
    </location>
</feature>
<dbReference type="PANTHER" id="PTHR23501">
    <property type="entry name" value="MAJOR FACILITATOR SUPERFAMILY"/>
    <property type="match status" value="1"/>
</dbReference>
<evidence type="ECO:0000256" key="5">
    <source>
        <dbReference type="SAM" id="Phobius"/>
    </source>
</evidence>
<dbReference type="GeneID" id="37204300"/>
<comment type="subcellular location">
    <subcellularLocation>
        <location evidence="1">Membrane</location>
        <topology evidence="1">Multi-pass membrane protein</topology>
    </subcellularLocation>
</comment>
<dbReference type="PANTHER" id="PTHR23501:SF199">
    <property type="entry name" value="MFS EFFLUX TRANSPORTER INPD-RELATED"/>
    <property type="match status" value="1"/>
</dbReference>
<evidence type="ECO:0000256" key="4">
    <source>
        <dbReference type="ARBA" id="ARBA00023136"/>
    </source>
</evidence>
<keyword evidence="3 5" id="KW-1133">Transmembrane helix</keyword>
<dbReference type="RefSeq" id="XP_025550471.1">
    <property type="nucleotide sequence ID" value="XM_025700011.1"/>
</dbReference>
<evidence type="ECO:0000256" key="1">
    <source>
        <dbReference type="ARBA" id="ARBA00004141"/>
    </source>
</evidence>
<accession>A0A395HU29</accession>
<dbReference type="EMBL" id="KZ824289">
    <property type="protein sequence ID" value="RAL11317.1"/>
    <property type="molecule type" value="Genomic_DNA"/>
</dbReference>
<feature type="transmembrane region" description="Helical" evidence="5">
    <location>
        <begin position="89"/>
        <end position="108"/>
    </location>
</feature>
<dbReference type="AlphaFoldDB" id="A0A395HU29"/>